<keyword evidence="16" id="KW-1185">Reference proteome</keyword>
<dbReference type="SUPFAM" id="SSF48264">
    <property type="entry name" value="Cytochrome P450"/>
    <property type="match status" value="1"/>
</dbReference>
<comment type="cofactor">
    <cofactor evidence="1 12">
        <name>heme</name>
        <dbReference type="ChEBI" id="CHEBI:30413"/>
    </cofactor>
</comment>
<dbReference type="FunCoup" id="A0A2K1IC43">
    <property type="interactions" value="335"/>
</dbReference>
<dbReference type="GO" id="GO:0004497">
    <property type="term" value="F:monooxygenase activity"/>
    <property type="evidence" value="ECO:0007669"/>
    <property type="project" value="UniProtKB-KW"/>
</dbReference>
<name>A0A2K1IC43_PHYPA</name>
<evidence type="ECO:0000313" key="15">
    <source>
        <dbReference type="EnsemblPlants" id="Pp3c26_6560V3.1"/>
    </source>
</evidence>
<reference evidence="14 16" key="1">
    <citation type="journal article" date="2008" name="Science">
        <title>The Physcomitrella genome reveals evolutionary insights into the conquest of land by plants.</title>
        <authorList>
            <person name="Rensing S."/>
            <person name="Lang D."/>
            <person name="Zimmer A."/>
            <person name="Terry A."/>
            <person name="Salamov A."/>
            <person name="Shapiro H."/>
            <person name="Nishiyama T."/>
            <person name="Perroud P.-F."/>
            <person name="Lindquist E."/>
            <person name="Kamisugi Y."/>
            <person name="Tanahashi T."/>
            <person name="Sakakibara K."/>
            <person name="Fujita T."/>
            <person name="Oishi K."/>
            <person name="Shin-I T."/>
            <person name="Kuroki Y."/>
            <person name="Toyoda A."/>
            <person name="Suzuki Y."/>
            <person name="Hashimoto A."/>
            <person name="Yamaguchi K."/>
            <person name="Sugano A."/>
            <person name="Kohara Y."/>
            <person name="Fujiyama A."/>
            <person name="Anterola A."/>
            <person name="Aoki S."/>
            <person name="Ashton N."/>
            <person name="Barbazuk W.B."/>
            <person name="Barker E."/>
            <person name="Bennetzen J."/>
            <person name="Bezanilla M."/>
            <person name="Blankenship R."/>
            <person name="Cho S.H."/>
            <person name="Dutcher S."/>
            <person name="Estelle M."/>
            <person name="Fawcett J.A."/>
            <person name="Gundlach H."/>
            <person name="Hanada K."/>
            <person name="Heyl A."/>
            <person name="Hicks K.A."/>
            <person name="Hugh J."/>
            <person name="Lohr M."/>
            <person name="Mayer K."/>
            <person name="Melkozernov A."/>
            <person name="Murata T."/>
            <person name="Nelson D."/>
            <person name="Pils B."/>
            <person name="Prigge M."/>
            <person name="Reiss B."/>
            <person name="Renner T."/>
            <person name="Rombauts S."/>
            <person name="Rushton P."/>
            <person name="Sanderfoot A."/>
            <person name="Schween G."/>
            <person name="Shiu S.-H."/>
            <person name="Stueber K."/>
            <person name="Theodoulou F.L."/>
            <person name="Tu H."/>
            <person name="Van de Peer Y."/>
            <person name="Verrier P.J."/>
            <person name="Waters E."/>
            <person name="Wood A."/>
            <person name="Yang L."/>
            <person name="Cove D."/>
            <person name="Cuming A."/>
            <person name="Hasebe M."/>
            <person name="Lucas S."/>
            <person name="Mishler D.B."/>
            <person name="Reski R."/>
            <person name="Grigoriev I."/>
            <person name="Quatrano R.S."/>
            <person name="Boore J.L."/>
        </authorList>
    </citation>
    <scope>NUCLEOTIDE SEQUENCE [LARGE SCALE GENOMIC DNA]</scope>
    <source>
        <strain evidence="15 16">cv. Gransden 2004</strain>
    </source>
</reference>
<dbReference type="GO" id="GO:0016705">
    <property type="term" value="F:oxidoreductase activity, acting on paired donors, with incorporation or reduction of molecular oxygen"/>
    <property type="evidence" value="ECO:0007669"/>
    <property type="project" value="InterPro"/>
</dbReference>
<keyword evidence="11" id="KW-0472">Membrane</keyword>
<dbReference type="AlphaFoldDB" id="A0A2K1IC43"/>
<reference evidence="15" key="3">
    <citation type="submission" date="2020-12" db="UniProtKB">
        <authorList>
            <consortium name="EnsemblPlants"/>
        </authorList>
    </citation>
    <scope>IDENTIFICATION</scope>
</reference>
<dbReference type="InterPro" id="IPR001128">
    <property type="entry name" value="Cyt_P450"/>
</dbReference>
<evidence type="ECO:0000256" key="10">
    <source>
        <dbReference type="ARBA" id="ARBA00023033"/>
    </source>
</evidence>
<dbReference type="PRINTS" id="PR00385">
    <property type="entry name" value="P450"/>
</dbReference>
<dbReference type="STRING" id="3218.A0A2K1IC43"/>
<dbReference type="GeneID" id="112278143"/>
<dbReference type="CDD" id="cd20618">
    <property type="entry name" value="CYP71_clan"/>
    <property type="match status" value="1"/>
</dbReference>
<dbReference type="Gene3D" id="1.10.630.10">
    <property type="entry name" value="Cytochrome P450"/>
    <property type="match status" value="1"/>
</dbReference>
<evidence type="ECO:0000256" key="12">
    <source>
        <dbReference type="PIRSR" id="PIRSR602401-1"/>
    </source>
</evidence>
<evidence type="ECO:0000256" key="2">
    <source>
        <dbReference type="ARBA" id="ARBA00004167"/>
    </source>
</evidence>
<feature type="binding site" description="axial binding residue" evidence="12">
    <location>
        <position position="488"/>
    </location>
    <ligand>
        <name>heme</name>
        <dbReference type="ChEBI" id="CHEBI:30413"/>
    </ligand>
    <ligandPart>
        <name>Fe</name>
        <dbReference type="ChEBI" id="CHEBI:18248"/>
    </ligandPart>
</feature>
<dbReference type="PANTHER" id="PTHR47944">
    <property type="entry name" value="CYTOCHROME P450 98A9"/>
    <property type="match status" value="1"/>
</dbReference>
<dbReference type="OrthoDB" id="686267at2759"/>
<dbReference type="InterPro" id="IPR017972">
    <property type="entry name" value="Cyt_P450_CS"/>
</dbReference>
<evidence type="ECO:0000256" key="11">
    <source>
        <dbReference type="ARBA" id="ARBA00023136"/>
    </source>
</evidence>
<dbReference type="PROSITE" id="PS00086">
    <property type="entry name" value="CYTOCHROME_P450"/>
    <property type="match status" value="1"/>
</dbReference>
<keyword evidence="10 13" id="KW-0503">Monooxygenase</keyword>
<evidence type="ECO:0008006" key="17">
    <source>
        <dbReference type="Google" id="ProtNLM"/>
    </source>
</evidence>
<keyword evidence="5" id="KW-0812">Transmembrane</keyword>
<organism evidence="14">
    <name type="scientific">Physcomitrium patens</name>
    <name type="common">Spreading-leaved earth moss</name>
    <name type="synonym">Physcomitrella patens</name>
    <dbReference type="NCBI Taxonomy" id="3218"/>
    <lineage>
        <taxon>Eukaryota</taxon>
        <taxon>Viridiplantae</taxon>
        <taxon>Streptophyta</taxon>
        <taxon>Embryophyta</taxon>
        <taxon>Bryophyta</taxon>
        <taxon>Bryophytina</taxon>
        <taxon>Bryopsida</taxon>
        <taxon>Funariidae</taxon>
        <taxon>Funariales</taxon>
        <taxon>Funariaceae</taxon>
        <taxon>Physcomitrium</taxon>
    </lineage>
</organism>
<evidence type="ECO:0000256" key="9">
    <source>
        <dbReference type="ARBA" id="ARBA00023004"/>
    </source>
</evidence>
<dbReference type="EnsemblPlants" id="Pp3c26_6560V3.2">
    <property type="protein sequence ID" value="Pp3c26_6560V3.2"/>
    <property type="gene ID" value="Pp3c26_6560"/>
</dbReference>
<dbReference type="Gramene" id="Pp3c26_6560V3.1">
    <property type="protein sequence ID" value="Pp3c26_6560V3.1"/>
    <property type="gene ID" value="Pp3c26_6560"/>
</dbReference>
<dbReference type="PRINTS" id="PR00463">
    <property type="entry name" value="EP450I"/>
</dbReference>
<dbReference type="PaxDb" id="3218-PP1S256_30V6.1"/>
<keyword evidence="6 12" id="KW-0479">Metal-binding</keyword>
<dbReference type="FunFam" id="1.10.630.10:FF:000039">
    <property type="entry name" value="Cytochrome P450"/>
    <property type="match status" value="1"/>
</dbReference>
<evidence type="ECO:0000256" key="6">
    <source>
        <dbReference type="ARBA" id="ARBA00022723"/>
    </source>
</evidence>
<keyword evidence="9 12" id="KW-0408">Iron</keyword>
<dbReference type="EnsemblPlants" id="Pp3c26_6560V3.1">
    <property type="protein sequence ID" value="Pp3c26_6560V3.1"/>
    <property type="gene ID" value="Pp3c26_6560"/>
</dbReference>
<comment type="similarity">
    <text evidence="3 13">Belongs to the cytochrome P450 family.</text>
</comment>
<dbReference type="KEGG" id="ppp:112278143"/>
<dbReference type="RefSeq" id="XP_024367048.1">
    <property type="nucleotide sequence ID" value="XM_024511280.2"/>
</dbReference>
<keyword evidence="4 12" id="KW-0349">Heme</keyword>
<dbReference type="GO" id="GO:0005506">
    <property type="term" value="F:iron ion binding"/>
    <property type="evidence" value="ECO:0007669"/>
    <property type="project" value="InterPro"/>
</dbReference>
<evidence type="ECO:0000256" key="3">
    <source>
        <dbReference type="ARBA" id="ARBA00010617"/>
    </source>
</evidence>
<dbReference type="GO" id="GO:0016020">
    <property type="term" value="C:membrane"/>
    <property type="evidence" value="ECO:0007669"/>
    <property type="project" value="UniProtKB-SubCell"/>
</dbReference>
<dbReference type="GO" id="GO:0020037">
    <property type="term" value="F:heme binding"/>
    <property type="evidence" value="ECO:0007669"/>
    <property type="project" value="InterPro"/>
</dbReference>
<keyword evidence="8 13" id="KW-0560">Oxidoreductase</keyword>
<dbReference type="EMBL" id="ABEU02000026">
    <property type="protein sequence ID" value="PNR26837.1"/>
    <property type="molecule type" value="Genomic_DNA"/>
</dbReference>
<dbReference type="InterPro" id="IPR002401">
    <property type="entry name" value="Cyt_P450_E_grp-I"/>
</dbReference>
<evidence type="ECO:0000256" key="5">
    <source>
        <dbReference type="ARBA" id="ARBA00022692"/>
    </source>
</evidence>
<dbReference type="PANTHER" id="PTHR47944:SF16">
    <property type="entry name" value="CYTOCHROME P450 FAMILY 1 SUBFAMILY A POLYPEPTIDE 1"/>
    <property type="match status" value="1"/>
</dbReference>
<reference evidence="14 16" key="2">
    <citation type="journal article" date="2018" name="Plant J.">
        <title>The Physcomitrella patens chromosome-scale assembly reveals moss genome structure and evolution.</title>
        <authorList>
            <person name="Lang D."/>
            <person name="Ullrich K.K."/>
            <person name="Murat F."/>
            <person name="Fuchs J."/>
            <person name="Jenkins J."/>
            <person name="Haas F.B."/>
            <person name="Piednoel M."/>
            <person name="Gundlach H."/>
            <person name="Van Bel M."/>
            <person name="Meyberg R."/>
            <person name="Vives C."/>
            <person name="Morata J."/>
            <person name="Symeonidi A."/>
            <person name="Hiss M."/>
            <person name="Muchero W."/>
            <person name="Kamisugi Y."/>
            <person name="Saleh O."/>
            <person name="Blanc G."/>
            <person name="Decker E.L."/>
            <person name="van Gessel N."/>
            <person name="Grimwood J."/>
            <person name="Hayes R.D."/>
            <person name="Graham S.W."/>
            <person name="Gunter L.E."/>
            <person name="McDaniel S.F."/>
            <person name="Hoernstein S.N.W."/>
            <person name="Larsson A."/>
            <person name="Li F.W."/>
            <person name="Perroud P.F."/>
            <person name="Phillips J."/>
            <person name="Ranjan P."/>
            <person name="Rokshar D.S."/>
            <person name="Rothfels C.J."/>
            <person name="Schneider L."/>
            <person name="Shu S."/>
            <person name="Stevenson D.W."/>
            <person name="Thummler F."/>
            <person name="Tillich M."/>
            <person name="Villarreal Aguilar J.C."/>
            <person name="Widiez T."/>
            <person name="Wong G.K."/>
            <person name="Wymore A."/>
            <person name="Zhang Y."/>
            <person name="Zimmer A.D."/>
            <person name="Quatrano R.S."/>
            <person name="Mayer K.F.X."/>
            <person name="Goodstein D."/>
            <person name="Casacuberta J.M."/>
            <person name="Vandepoele K."/>
            <person name="Reski R."/>
            <person name="Cuming A.C."/>
            <person name="Tuskan G.A."/>
            <person name="Maumus F."/>
            <person name="Salse J."/>
            <person name="Schmutz J."/>
            <person name="Rensing S.A."/>
        </authorList>
    </citation>
    <scope>NUCLEOTIDE SEQUENCE [LARGE SCALE GENOMIC DNA]</scope>
    <source>
        <strain evidence="15 16">cv. Gransden 2004</strain>
    </source>
</reference>
<gene>
    <name evidence="15" type="primary">LOC112278143</name>
    <name evidence="14" type="ORF">PHYPA_030318</name>
</gene>
<dbReference type="Gramene" id="Pp3c26_6560V3.2">
    <property type="protein sequence ID" value="Pp3c26_6560V3.2"/>
    <property type="gene ID" value="Pp3c26_6560"/>
</dbReference>
<evidence type="ECO:0000256" key="4">
    <source>
        <dbReference type="ARBA" id="ARBA00022617"/>
    </source>
</evidence>
<evidence type="ECO:0000313" key="14">
    <source>
        <dbReference type="EMBL" id="PNR26837.1"/>
    </source>
</evidence>
<evidence type="ECO:0000256" key="7">
    <source>
        <dbReference type="ARBA" id="ARBA00022989"/>
    </source>
</evidence>
<keyword evidence="7" id="KW-1133">Transmembrane helix</keyword>
<evidence type="ECO:0000256" key="1">
    <source>
        <dbReference type="ARBA" id="ARBA00001971"/>
    </source>
</evidence>
<dbReference type="Proteomes" id="UP000006727">
    <property type="component" value="Chromosome 26"/>
</dbReference>
<evidence type="ECO:0000256" key="13">
    <source>
        <dbReference type="RuleBase" id="RU000461"/>
    </source>
</evidence>
<comment type="subcellular location">
    <subcellularLocation>
        <location evidence="2">Membrane</location>
        <topology evidence="2">Single-pass membrane protein</topology>
    </subcellularLocation>
</comment>
<dbReference type="Pfam" id="PF00067">
    <property type="entry name" value="p450"/>
    <property type="match status" value="1"/>
</dbReference>
<accession>A0A2K1IC43</accession>
<protein>
    <recommendedName>
        <fullName evidence="17">Cytochrome P450</fullName>
    </recommendedName>
</protein>
<evidence type="ECO:0000256" key="8">
    <source>
        <dbReference type="ARBA" id="ARBA00023002"/>
    </source>
</evidence>
<evidence type="ECO:0000313" key="16">
    <source>
        <dbReference type="Proteomes" id="UP000006727"/>
    </source>
</evidence>
<dbReference type="InterPro" id="IPR036396">
    <property type="entry name" value="Cyt_P450_sf"/>
</dbReference>
<sequence length="555" mass="62307">MAQALVSPTCPRVVDKVAAVTARLGAILKELGYFAPPVALVVILATKLVWDARIQSQRRKTLPPGPRPWPIIGNLSALVGDKPHRALQELAFEFGGLMYLQLGSVPCVVLSTAEAVREVFRSNDERILSRPKMLSFGIISDNYRSISFGPPGKLWQSMRRFCSTELFTNTRVASYQGRREEEVKHMLMVLVEESEKGKAVDLRSWLHDLSSNMTTRMLVNKRFFANRGENDGKQEILKSELEHVLEGFNVNIMRNVLSDYLPSLRYFAEELHGARAALEAFRDEAATVGRKIVELEKHRQRAQNPSKDENYVPDFVDVLIGAPLDDGKSLSDTLLTVQVLEFFFAGTHTSSATVEWAMAELITHPDLMKRAQAEVDGAVPADRLVRDSDIPNLPYLQAVVKETFRMHPVLSLGGPRETTRPIEVNGYKIPAQTRLFVNIFAVHRDPAVYTDPETFDPDRFLTQHLHTNHCSGFDSHELIPFGVGRRMCPGFHLGNTLVHLMLANLLHRFHWSLPEGETIATVQASVMSEKLYGLLFHPNENLHLVPELKNGLPAS</sequence>
<proteinExistence type="inferred from homology"/>